<comment type="pathway">
    <text evidence="1">Amino-acid biosynthesis; L-isoleucine biosynthesis; L-isoleucine from 2-oxobutanoate: step 4/4.</text>
</comment>
<dbReference type="CDD" id="cd00449">
    <property type="entry name" value="PLPDE_IV"/>
    <property type="match status" value="1"/>
</dbReference>
<evidence type="ECO:0000256" key="5">
    <source>
        <dbReference type="ARBA" id="ARBA00013053"/>
    </source>
</evidence>
<evidence type="ECO:0000256" key="3">
    <source>
        <dbReference type="ARBA" id="ARBA00005072"/>
    </source>
</evidence>
<dbReference type="Gene3D" id="3.20.10.10">
    <property type="entry name" value="D-amino Acid Aminotransferase, subunit A, domain 2"/>
    <property type="match status" value="1"/>
</dbReference>
<dbReference type="InterPro" id="IPR043132">
    <property type="entry name" value="BCAT-like_C"/>
</dbReference>
<evidence type="ECO:0000256" key="2">
    <source>
        <dbReference type="ARBA" id="ARBA00004931"/>
    </source>
</evidence>
<protein>
    <recommendedName>
        <fullName evidence="5">branched-chain-amino-acid transaminase</fullName>
        <ecNumber evidence="5">2.6.1.42</ecNumber>
    </recommendedName>
</protein>
<name>A0ABW3Y5M4_9FLAO</name>
<keyword evidence="10" id="KW-1185">Reference proteome</keyword>
<dbReference type="RefSeq" id="WP_377179255.1">
    <property type="nucleotide sequence ID" value="NZ_JBHTMY010000003.1"/>
</dbReference>
<evidence type="ECO:0000256" key="7">
    <source>
        <dbReference type="ARBA" id="ARBA00048798"/>
    </source>
</evidence>
<dbReference type="PANTHER" id="PTHR42743:SF11">
    <property type="entry name" value="AMINODEOXYCHORISMATE LYASE"/>
    <property type="match status" value="1"/>
</dbReference>
<dbReference type="SUPFAM" id="SSF56752">
    <property type="entry name" value="D-aminoacid aminotransferase-like PLP-dependent enzymes"/>
    <property type="match status" value="1"/>
</dbReference>
<gene>
    <name evidence="9" type="ORF">ACFQ39_12070</name>
</gene>
<proteinExistence type="inferred from homology"/>
<comment type="catalytic activity">
    <reaction evidence="7">
        <text>L-isoleucine + 2-oxoglutarate = (S)-3-methyl-2-oxopentanoate + L-glutamate</text>
        <dbReference type="Rhea" id="RHEA:24801"/>
        <dbReference type="ChEBI" id="CHEBI:16810"/>
        <dbReference type="ChEBI" id="CHEBI:29985"/>
        <dbReference type="ChEBI" id="CHEBI:35146"/>
        <dbReference type="ChEBI" id="CHEBI:58045"/>
        <dbReference type="EC" id="2.6.1.42"/>
    </reaction>
</comment>
<keyword evidence="9" id="KW-0808">Transferase</keyword>
<dbReference type="InterPro" id="IPR043131">
    <property type="entry name" value="BCAT-like_N"/>
</dbReference>
<organism evidence="9 10">
    <name type="scientific">Namhaeicola litoreus</name>
    <dbReference type="NCBI Taxonomy" id="1052145"/>
    <lineage>
        <taxon>Bacteria</taxon>
        <taxon>Pseudomonadati</taxon>
        <taxon>Bacteroidota</taxon>
        <taxon>Flavobacteriia</taxon>
        <taxon>Flavobacteriales</taxon>
        <taxon>Flavobacteriaceae</taxon>
        <taxon>Namhaeicola</taxon>
    </lineage>
</organism>
<reference evidence="10" key="1">
    <citation type="journal article" date="2019" name="Int. J. Syst. Evol. Microbiol.">
        <title>The Global Catalogue of Microorganisms (GCM) 10K type strain sequencing project: providing services to taxonomists for standard genome sequencing and annotation.</title>
        <authorList>
            <consortium name="The Broad Institute Genomics Platform"/>
            <consortium name="The Broad Institute Genome Sequencing Center for Infectious Disease"/>
            <person name="Wu L."/>
            <person name="Ma J."/>
        </authorList>
    </citation>
    <scope>NUCLEOTIDE SEQUENCE [LARGE SCALE GENOMIC DNA]</scope>
    <source>
        <strain evidence="10">CCUG 61485</strain>
    </source>
</reference>
<accession>A0ABW3Y5M4</accession>
<comment type="caution">
    <text evidence="9">The sequence shown here is derived from an EMBL/GenBank/DDBJ whole genome shotgun (WGS) entry which is preliminary data.</text>
</comment>
<dbReference type="EC" id="2.6.1.42" evidence="5"/>
<dbReference type="InterPro" id="IPR050571">
    <property type="entry name" value="Class-IV_PLP-Dep_Aminotrnsfr"/>
</dbReference>
<dbReference type="Pfam" id="PF01063">
    <property type="entry name" value="Aminotran_4"/>
    <property type="match status" value="1"/>
</dbReference>
<evidence type="ECO:0000256" key="8">
    <source>
        <dbReference type="ARBA" id="ARBA00049229"/>
    </source>
</evidence>
<comment type="pathway">
    <text evidence="3">Amino-acid biosynthesis; L-leucine biosynthesis; L-leucine from 3-methyl-2-oxobutanoate: step 4/4.</text>
</comment>
<keyword evidence="9" id="KW-0032">Aminotransferase</keyword>
<dbReference type="Proteomes" id="UP001597201">
    <property type="component" value="Unassembled WGS sequence"/>
</dbReference>
<dbReference type="InterPro" id="IPR036038">
    <property type="entry name" value="Aminotransferase-like"/>
</dbReference>
<dbReference type="EMBL" id="JBHTMY010000003">
    <property type="protein sequence ID" value="MFD1316357.1"/>
    <property type="molecule type" value="Genomic_DNA"/>
</dbReference>
<evidence type="ECO:0000313" key="9">
    <source>
        <dbReference type="EMBL" id="MFD1316357.1"/>
    </source>
</evidence>
<dbReference type="GO" id="GO:0008483">
    <property type="term" value="F:transaminase activity"/>
    <property type="evidence" value="ECO:0007669"/>
    <property type="project" value="UniProtKB-KW"/>
</dbReference>
<comment type="catalytic activity">
    <reaction evidence="8">
        <text>L-leucine + 2-oxoglutarate = 4-methyl-2-oxopentanoate + L-glutamate</text>
        <dbReference type="Rhea" id="RHEA:18321"/>
        <dbReference type="ChEBI" id="CHEBI:16810"/>
        <dbReference type="ChEBI" id="CHEBI:17865"/>
        <dbReference type="ChEBI" id="CHEBI:29985"/>
        <dbReference type="ChEBI" id="CHEBI:57427"/>
        <dbReference type="EC" id="2.6.1.42"/>
    </reaction>
</comment>
<comment type="pathway">
    <text evidence="2">Amino-acid biosynthesis; L-valine biosynthesis; L-valine from pyruvate: step 4/4.</text>
</comment>
<evidence type="ECO:0000256" key="1">
    <source>
        <dbReference type="ARBA" id="ARBA00004824"/>
    </source>
</evidence>
<evidence type="ECO:0000256" key="6">
    <source>
        <dbReference type="ARBA" id="ARBA00048212"/>
    </source>
</evidence>
<dbReference type="InterPro" id="IPR001544">
    <property type="entry name" value="Aminotrans_IV"/>
</dbReference>
<evidence type="ECO:0000313" key="10">
    <source>
        <dbReference type="Proteomes" id="UP001597201"/>
    </source>
</evidence>
<sequence length="279" mass="32297">MINFNGTLIPEESPILSADNRAFKFGDGIFDTLKSFRNNIYFIEDHYFRLMSSMRMLRMEIPMDFTLQYYKDQIVKTLQANHLSILARIRVSVFRKPGGFYAPKTNEIDFLIEVSSLQYIENQNCEIELYKDFSLQSGILSTIKTNNKMLHVLAGIFATENGFDNCVLINEKKNLTEAMNANVFLVKGNTVFTPPLEDGCINGIVRKQVLRILEKFDSLELQEVSISPFELMKADEVFLTNSIFDIQSVTKYRKKIYTTARTQEIRKKYNNRLTDQIAI</sequence>
<comment type="catalytic activity">
    <reaction evidence="6">
        <text>L-valine + 2-oxoglutarate = 3-methyl-2-oxobutanoate + L-glutamate</text>
        <dbReference type="Rhea" id="RHEA:24813"/>
        <dbReference type="ChEBI" id="CHEBI:11851"/>
        <dbReference type="ChEBI" id="CHEBI:16810"/>
        <dbReference type="ChEBI" id="CHEBI:29985"/>
        <dbReference type="ChEBI" id="CHEBI:57762"/>
        <dbReference type="EC" id="2.6.1.42"/>
    </reaction>
</comment>
<dbReference type="PANTHER" id="PTHR42743">
    <property type="entry name" value="AMINO-ACID AMINOTRANSFERASE"/>
    <property type="match status" value="1"/>
</dbReference>
<comment type="similarity">
    <text evidence="4">Belongs to the class-IV pyridoxal-phosphate-dependent aminotransferase family.</text>
</comment>
<dbReference type="Gene3D" id="3.30.470.10">
    <property type="match status" value="1"/>
</dbReference>
<evidence type="ECO:0000256" key="4">
    <source>
        <dbReference type="ARBA" id="ARBA00009320"/>
    </source>
</evidence>